<dbReference type="Proteomes" id="UP000000844">
    <property type="component" value="Chromosome"/>
</dbReference>
<proteinExistence type="predicted"/>
<dbReference type="eggNOG" id="COG0631">
    <property type="taxonomic scope" value="Bacteria"/>
</dbReference>
<dbReference type="SUPFAM" id="SSF81606">
    <property type="entry name" value="PP2C-like"/>
    <property type="match status" value="1"/>
</dbReference>
<keyword evidence="2" id="KW-1185">Reference proteome</keyword>
<organism evidence="1 2">
    <name type="scientific">Stackebrandtia nassauensis (strain DSM 44728 / CIP 108903 / NRRL B-16338 / NBRC 102104 / LLR-40K-21)</name>
    <dbReference type="NCBI Taxonomy" id="446470"/>
    <lineage>
        <taxon>Bacteria</taxon>
        <taxon>Bacillati</taxon>
        <taxon>Actinomycetota</taxon>
        <taxon>Actinomycetes</taxon>
        <taxon>Glycomycetales</taxon>
        <taxon>Glycomycetaceae</taxon>
        <taxon>Stackebrandtia</taxon>
    </lineage>
</organism>
<gene>
    <name evidence="1" type="ordered locus">Snas_0369</name>
</gene>
<dbReference type="HOGENOM" id="CLU_067299_0_0_11"/>
<evidence type="ECO:0000313" key="1">
    <source>
        <dbReference type="EMBL" id="ADD40086.1"/>
    </source>
</evidence>
<dbReference type="InterPro" id="IPR036457">
    <property type="entry name" value="PPM-type-like_dom_sf"/>
</dbReference>
<name>D3Q4C6_STANL</name>
<sequence>MRVTGVSTPTRPFRDNEDWLGSGPGVVVVLDGCGQPDNIAEDTERGCAHGLPWYVKTLGTAVLRSAGDLATPLDDALATAIAETATAHHGRCDLHHPSTPASTVVILRENRRTVEYLVLGDSTIAIDDGSPEPIVVTDDREIRIPFPSIGSDEEQAKRNTREYMAVVEKLRNQPDGFPIAAADPQAAYRALAGHLGTEQVRRAIVASDGATRLVDRFGILTWTELLDLASSGGPEEVINQTRTAETTDLECKKWPRGRAHDDATLALCVF</sequence>
<dbReference type="OrthoDB" id="3190646at2"/>
<reference evidence="1 2" key="1">
    <citation type="journal article" date="2009" name="Stand. Genomic Sci.">
        <title>Complete genome sequence of Stackebrandtia nassauensis type strain (LLR-40K-21).</title>
        <authorList>
            <person name="Munk C."/>
            <person name="Lapidus A."/>
            <person name="Copeland A."/>
            <person name="Jando M."/>
            <person name="Mayilraj S."/>
            <person name="Glavina Del Rio T."/>
            <person name="Nolan M."/>
            <person name="Chen F."/>
            <person name="Lucas S."/>
            <person name="Tice H."/>
            <person name="Cheng J.F."/>
            <person name="Han C."/>
            <person name="Detter J.C."/>
            <person name="Bruce D."/>
            <person name="Goodwin L."/>
            <person name="Chain P."/>
            <person name="Pitluck S."/>
            <person name="Goker M."/>
            <person name="Ovchinikova G."/>
            <person name="Pati A."/>
            <person name="Ivanova N."/>
            <person name="Mavromatis K."/>
            <person name="Chen A."/>
            <person name="Palaniappan K."/>
            <person name="Land M."/>
            <person name="Hauser L."/>
            <person name="Chang Y.J."/>
            <person name="Jeffries C.D."/>
            <person name="Bristow J."/>
            <person name="Eisen J.A."/>
            <person name="Markowitz V."/>
            <person name="Hugenholtz P."/>
            <person name="Kyrpides N.C."/>
            <person name="Klenk H.P."/>
        </authorList>
    </citation>
    <scope>NUCLEOTIDE SEQUENCE [LARGE SCALE GENOMIC DNA]</scope>
    <source>
        <strain evidence="2">DSM 44728 / CIP 108903 / NRRL B-16338 / NBRC 102104 / LLR-40K-21</strain>
    </source>
</reference>
<dbReference type="Gene3D" id="3.60.40.10">
    <property type="entry name" value="PPM-type phosphatase domain"/>
    <property type="match status" value="1"/>
</dbReference>
<dbReference type="AlphaFoldDB" id="D3Q4C6"/>
<protein>
    <recommendedName>
        <fullName evidence="3">Protein phosphatase 2C-like protein</fullName>
    </recommendedName>
</protein>
<accession>D3Q4C6</accession>
<evidence type="ECO:0008006" key="3">
    <source>
        <dbReference type="Google" id="ProtNLM"/>
    </source>
</evidence>
<dbReference type="RefSeq" id="WP_013015657.1">
    <property type="nucleotide sequence ID" value="NC_013947.1"/>
</dbReference>
<dbReference type="STRING" id="446470.Snas_0369"/>
<dbReference type="EMBL" id="CP001778">
    <property type="protein sequence ID" value="ADD40086.1"/>
    <property type="molecule type" value="Genomic_DNA"/>
</dbReference>
<evidence type="ECO:0000313" key="2">
    <source>
        <dbReference type="Proteomes" id="UP000000844"/>
    </source>
</evidence>
<dbReference type="KEGG" id="sna:Snas_0369"/>